<name>A0A1H3KWI2_9BACI</name>
<evidence type="ECO:0000313" key="8">
    <source>
        <dbReference type="EMBL" id="SDY56533.1"/>
    </source>
</evidence>
<evidence type="ECO:0000313" key="9">
    <source>
        <dbReference type="Proteomes" id="UP000198935"/>
    </source>
</evidence>
<dbReference type="InterPro" id="IPR006027">
    <property type="entry name" value="NusB_RsmB_TIM44"/>
</dbReference>
<comment type="similarity">
    <text evidence="1 6">Belongs to the NusB family.</text>
</comment>
<dbReference type="GO" id="GO:0031564">
    <property type="term" value="P:transcription antitermination"/>
    <property type="evidence" value="ECO:0007669"/>
    <property type="project" value="UniProtKB-KW"/>
</dbReference>
<keyword evidence="9" id="KW-1185">Reference proteome</keyword>
<dbReference type="Proteomes" id="UP000198935">
    <property type="component" value="Unassembled WGS sequence"/>
</dbReference>
<dbReference type="SUPFAM" id="SSF48013">
    <property type="entry name" value="NusB-like"/>
    <property type="match status" value="1"/>
</dbReference>
<protein>
    <recommendedName>
        <fullName evidence="6">Transcription antitermination protein NusB</fullName>
    </recommendedName>
    <alternativeName>
        <fullName evidence="6">Antitermination factor NusB</fullName>
    </alternativeName>
</protein>
<accession>A0A1H3KWI2</accession>
<gene>
    <name evidence="6" type="primary">nusB</name>
    <name evidence="8" type="ORF">SAMN05421736_102282</name>
</gene>
<keyword evidence="4 6" id="KW-0805">Transcription regulation</keyword>
<dbReference type="GO" id="GO:0006353">
    <property type="term" value="P:DNA-templated transcription termination"/>
    <property type="evidence" value="ECO:0007669"/>
    <property type="project" value="UniProtKB-UniRule"/>
</dbReference>
<evidence type="ECO:0000256" key="1">
    <source>
        <dbReference type="ARBA" id="ARBA00005952"/>
    </source>
</evidence>
<dbReference type="EMBL" id="FNPI01000002">
    <property type="protein sequence ID" value="SDY56533.1"/>
    <property type="molecule type" value="Genomic_DNA"/>
</dbReference>
<evidence type="ECO:0000256" key="6">
    <source>
        <dbReference type="HAMAP-Rule" id="MF_00073"/>
    </source>
</evidence>
<dbReference type="AlphaFoldDB" id="A0A1H3KWI2"/>
<dbReference type="CDD" id="cd00619">
    <property type="entry name" value="Terminator_NusB"/>
    <property type="match status" value="1"/>
</dbReference>
<comment type="function">
    <text evidence="6">Involved in transcription antitermination. Required for transcription of ribosomal RNA (rRNA) genes. Binds specifically to the boxA antiterminator sequence of the ribosomal RNA (rrn) operons.</text>
</comment>
<dbReference type="InterPro" id="IPR011605">
    <property type="entry name" value="NusB_fam"/>
</dbReference>
<evidence type="ECO:0000256" key="2">
    <source>
        <dbReference type="ARBA" id="ARBA00022814"/>
    </source>
</evidence>
<feature type="domain" description="NusB/RsmB/TIM44" evidence="7">
    <location>
        <begin position="5"/>
        <end position="127"/>
    </location>
</feature>
<dbReference type="Pfam" id="PF01029">
    <property type="entry name" value="NusB"/>
    <property type="match status" value="1"/>
</dbReference>
<dbReference type="NCBIfam" id="TIGR01951">
    <property type="entry name" value="nusB"/>
    <property type="match status" value="1"/>
</dbReference>
<dbReference type="HAMAP" id="MF_00073">
    <property type="entry name" value="NusB"/>
    <property type="match status" value="1"/>
</dbReference>
<dbReference type="GO" id="GO:0005829">
    <property type="term" value="C:cytosol"/>
    <property type="evidence" value="ECO:0007669"/>
    <property type="project" value="TreeGrafter"/>
</dbReference>
<evidence type="ECO:0000256" key="4">
    <source>
        <dbReference type="ARBA" id="ARBA00023015"/>
    </source>
</evidence>
<evidence type="ECO:0000256" key="5">
    <source>
        <dbReference type="ARBA" id="ARBA00023163"/>
    </source>
</evidence>
<dbReference type="InterPro" id="IPR035926">
    <property type="entry name" value="NusB-like_sf"/>
</dbReference>
<evidence type="ECO:0000256" key="3">
    <source>
        <dbReference type="ARBA" id="ARBA00022884"/>
    </source>
</evidence>
<reference evidence="9" key="1">
    <citation type="submission" date="2016-10" db="EMBL/GenBank/DDBJ databases">
        <authorList>
            <person name="Varghese N."/>
            <person name="Submissions S."/>
        </authorList>
    </citation>
    <scope>NUCLEOTIDE SEQUENCE [LARGE SCALE GENOMIC DNA]</scope>
    <source>
        <strain evidence="9">SP</strain>
    </source>
</reference>
<dbReference type="PANTHER" id="PTHR11078:SF3">
    <property type="entry name" value="ANTITERMINATION NUSB DOMAIN-CONTAINING PROTEIN"/>
    <property type="match status" value="1"/>
</dbReference>
<keyword evidence="5 6" id="KW-0804">Transcription</keyword>
<proteinExistence type="inferred from homology"/>
<dbReference type="OrthoDB" id="9811381at2"/>
<dbReference type="Gene3D" id="1.10.940.10">
    <property type="entry name" value="NusB-like"/>
    <property type="match status" value="1"/>
</dbReference>
<evidence type="ECO:0000259" key="7">
    <source>
        <dbReference type="Pfam" id="PF01029"/>
    </source>
</evidence>
<dbReference type="GO" id="GO:0003723">
    <property type="term" value="F:RNA binding"/>
    <property type="evidence" value="ECO:0007669"/>
    <property type="project" value="UniProtKB-UniRule"/>
</dbReference>
<sequence>MNRRVARIKAVQSLYQIEMTDVHPEDAIQTVLEKGEETSAFLSALVNGTLEHQDEIDELLKGALKNWTLSRISRVDRAILRMAVYEMKWQEDIPINVSINEAIDIAKGFTGEEEAGRFVNGVLSTVANRL</sequence>
<dbReference type="STRING" id="1503961.SAMN05421736_102282"/>
<keyword evidence="3 6" id="KW-0694">RNA-binding</keyword>
<organism evidence="8 9">
    <name type="scientific">Evansella caseinilytica</name>
    <dbReference type="NCBI Taxonomy" id="1503961"/>
    <lineage>
        <taxon>Bacteria</taxon>
        <taxon>Bacillati</taxon>
        <taxon>Bacillota</taxon>
        <taxon>Bacilli</taxon>
        <taxon>Bacillales</taxon>
        <taxon>Bacillaceae</taxon>
        <taxon>Evansella</taxon>
    </lineage>
</organism>
<keyword evidence="2 6" id="KW-0889">Transcription antitermination</keyword>
<dbReference type="PANTHER" id="PTHR11078">
    <property type="entry name" value="N UTILIZATION SUBSTANCE PROTEIN B-RELATED"/>
    <property type="match status" value="1"/>
</dbReference>